<proteinExistence type="predicted"/>
<comment type="caution">
    <text evidence="1">The sequence shown here is derived from an EMBL/GenBank/DDBJ whole genome shotgun (WGS) entry which is preliminary data.</text>
</comment>
<reference evidence="1 2" key="1">
    <citation type="submission" date="2019-06" db="EMBL/GenBank/DDBJ databases">
        <title>A novel bacterium of genus Marinomonas, isolated from coastal sand.</title>
        <authorList>
            <person name="Huang H."/>
            <person name="Mo K."/>
            <person name="Hu Y."/>
        </authorList>
    </citation>
    <scope>NUCLEOTIDE SEQUENCE [LARGE SCALE GENOMIC DNA]</scope>
    <source>
        <strain evidence="1 2">HB171799</strain>
    </source>
</reference>
<protein>
    <submittedName>
        <fullName evidence="1">Uncharacterized protein</fullName>
    </submittedName>
</protein>
<dbReference type="RefSeq" id="WP_140587775.1">
    <property type="nucleotide sequence ID" value="NZ_VFRR01000007.1"/>
</dbReference>
<dbReference type="OrthoDB" id="6104738at2"/>
<evidence type="ECO:0000313" key="2">
    <source>
        <dbReference type="Proteomes" id="UP000315901"/>
    </source>
</evidence>
<evidence type="ECO:0000313" key="1">
    <source>
        <dbReference type="EMBL" id="TPE54132.1"/>
    </source>
</evidence>
<name>A0A501WZ33_9GAMM</name>
<dbReference type="EMBL" id="VFRR01000007">
    <property type="protein sequence ID" value="TPE54132.1"/>
    <property type="molecule type" value="Genomic_DNA"/>
</dbReference>
<sequence length="218" mass="25573">MKWQWKSPSPEPRRLWLGLLALQVIVWLWLLDTGLTNRSEQQAMTRQQHYLAQRNQAQHEALLQLMNQEQQPISYHLDPDKQWLELTGSAPIDIWQNQLEELQQHIHLQPEQLHWRRQQGLWWGQHRFAVLAPKTNRPFQNWLPVSGVVTPSTLGGLRLLATLQTQQAKALLWTPTGEIWVKEQDWLAAQGWTVEQIGLDRVVLRAPHGRQQALIMED</sequence>
<keyword evidence="2" id="KW-1185">Reference proteome</keyword>
<gene>
    <name evidence="1" type="ORF">FJM67_05835</name>
</gene>
<dbReference type="Proteomes" id="UP000315901">
    <property type="component" value="Unassembled WGS sequence"/>
</dbReference>
<organism evidence="1 2">
    <name type="scientific">Maribrevibacterium harenarium</name>
    <dbReference type="NCBI Taxonomy" id="2589817"/>
    <lineage>
        <taxon>Bacteria</taxon>
        <taxon>Pseudomonadati</taxon>
        <taxon>Pseudomonadota</taxon>
        <taxon>Gammaproteobacteria</taxon>
        <taxon>Oceanospirillales</taxon>
        <taxon>Oceanospirillaceae</taxon>
        <taxon>Maribrevibacterium</taxon>
    </lineage>
</organism>
<accession>A0A501WZ33</accession>
<dbReference type="AlphaFoldDB" id="A0A501WZ33"/>